<dbReference type="Pfam" id="PF13432">
    <property type="entry name" value="TPR_16"/>
    <property type="match status" value="1"/>
</dbReference>
<evidence type="ECO:0000313" key="4">
    <source>
        <dbReference type="Proteomes" id="UP000322214"/>
    </source>
</evidence>
<dbReference type="Gene3D" id="1.25.40.10">
    <property type="entry name" value="Tetratricopeptide repeat domain"/>
    <property type="match status" value="2"/>
</dbReference>
<protein>
    <submittedName>
        <fullName evidence="3">Tetratricopeptide repeat protein</fullName>
    </submittedName>
</protein>
<dbReference type="EMBL" id="CP042912">
    <property type="protein sequence ID" value="QEG23593.1"/>
    <property type="molecule type" value="Genomic_DNA"/>
</dbReference>
<proteinExistence type="predicted"/>
<keyword evidence="4" id="KW-1185">Reference proteome</keyword>
<dbReference type="SUPFAM" id="SSF48452">
    <property type="entry name" value="TPR-like"/>
    <property type="match status" value="3"/>
</dbReference>
<feature type="domain" description="Peptidase MA-like" evidence="2">
    <location>
        <begin position="414"/>
        <end position="613"/>
    </location>
</feature>
<dbReference type="PANTHER" id="PTHR12558">
    <property type="entry name" value="CELL DIVISION CYCLE 16,23,27"/>
    <property type="match status" value="1"/>
</dbReference>
<dbReference type="InterPro" id="IPR039568">
    <property type="entry name" value="Peptidase_MA-like_dom"/>
</dbReference>
<reference evidence="3 4" key="1">
    <citation type="submission" date="2019-08" db="EMBL/GenBank/DDBJ databases">
        <title>Deep-cultivation of Planctomycetes and their phenomic and genomic characterization uncovers novel biology.</title>
        <authorList>
            <person name="Wiegand S."/>
            <person name="Jogler M."/>
            <person name="Boedeker C."/>
            <person name="Pinto D."/>
            <person name="Vollmers J."/>
            <person name="Rivas-Marin E."/>
            <person name="Kohn T."/>
            <person name="Peeters S.H."/>
            <person name="Heuer A."/>
            <person name="Rast P."/>
            <person name="Oberbeckmann S."/>
            <person name="Bunk B."/>
            <person name="Jeske O."/>
            <person name="Meyerdierks A."/>
            <person name="Storesund J.E."/>
            <person name="Kallscheuer N."/>
            <person name="Luecker S."/>
            <person name="Lage O.M."/>
            <person name="Pohl T."/>
            <person name="Merkel B.J."/>
            <person name="Hornburger P."/>
            <person name="Mueller R.-W."/>
            <person name="Bruemmer F."/>
            <person name="Labrenz M."/>
            <person name="Spormann A.M."/>
            <person name="Op den Camp H."/>
            <person name="Overmann J."/>
            <person name="Amann R."/>
            <person name="Jetten M.S.M."/>
            <person name="Mascher T."/>
            <person name="Medema M.H."/>
            <person name="Devos D.P."/>
            <person name="Kaster A.-K."/>
            <person name="Ovreas L."/>
            <person name="Rohde M."/>
            <person name="Galperin M.Y."/>
            <person name="Jogler C."/>
        </authorList>
    </citation>
    <scope>NUCLEOTIDE SEQUENCE [LARGE SCALE GENOMIC DNA]</scope>
    <source>
        <strain evidence="3 4">FC18</strain>
    </source>
</reference>
<dbReference type="KEGG" id="mff:MFFC18_34940"/>
<dbReference type="InterPro" id="IPR019734">
    <property type="entry name" value="TPR_rpt"/>
</dbReference>
<dbReference type="PANTHER" id="PTHR12558:SF13">
    <property type="entry name" value="CELL DIVISION CYCLE PROTEIN 27 HOMOLOG"/>
    <property type="match status" value="1"/>
</dbReference>
<dbReference type="Proteomes" id="UP000322214">
    <property type="component" value="Chromosome"/>
</dbReference>
<dbReference type="AlphaFoldDB" id="A0A5B9PMQ3"/>
<evidence type="ECO:0000259" key="2">
    <source>
        <dbReference type="Pfam" id="PF13485"/>
    </source>
</evidence>
<dbReference type="PROSITE" id="PS50005">
    <property type="entry name" value="TPR"/>
    <property type="match status" value="1"/>
</dbReference>
<feature type="repeat" description="TPR" evidence="1">
    <location>
        <begin position="165"/>
        <end position="198"/>
    </location>
</feature>
<organism evidence="3 4">
    <name type="scientific">Mariniblastus fucicola</name>
    <dbReference type="NCBI Taxonomy" id="980251"/>
    <lineage>
        <taxon>Bacteria</taxon>
        <taxon>Pseudomonadati</taxon>
        <taxon>Planctomycetota</taxon>
        <taxon>Planctomycetia</taxon>
        <taxon>Pirellulales</taxon>
        <taxon>Pirellulaceae</taxon>
        <taxon>Mariniblastus</taxon>
    </lineage>
</organism>
<evidence type="ECO:0000256" key="1">
    <source>
        <dbReference type="PROSITE-ProRule" id="PRU00339"/>
    </source>
</evidence>
<dbReference type="Pfam" id="PF13485">
    <property type="entry name" value="Peptidase_MA_2"/>
    <property type="match status" value="1"/>
</dbReference>
<name>A0A5B9PMQ3_9BACT</name>
<dbReference type="STRING" id="980251.GCA_001642875_04459"/>
<dbReference type="SMART" id="SM00028">
    <property type="entry name" value="TPR"/>
    <property type="match status" value="5"/>
</dbReference>
<sequence precursor="true">MLTGRILSIALLFCFNTFSIGQELSESKQLFRQGKFETVIELANQSDESNSSRKQDWIVLKSRAQLATGKYADAKLTVEEGLKALRNNVRIREVAAEVYRFNQDEARARELQTEIGELWQRSSWRYRNVEDLMAVGRFLISDGVDPKTILDQLYKPASEKYPQSPEVELAIAELALSKNDYQLAAKHFRNAIKLDDSDPESHLGLAMAFRPSDDTIASASLNRVLEINPDHVGAHLILIEQHISAESYDDAEKAIDKVLAVNPHQPEAWAYKAVLAHLSSKHDEEGRCRSEALKYWRSNPEVDHLIGLQLSKKYRFTESVEYQRRALVMDENYIPAKIQLAHDLLRLGQELEGWKLAEEVFDADQYNVVANNLVALRDNLGKFATLEEDGFVVRMAQNEADIYGQQVLELLVDAEKKLAAKYDVKIQKPVFIEIFPRQQDFAIRTFSMPGGVGFLGVCFGRVITMNSPAAQGSTLTNWKSVLWHEFCHVVTLQKTKNKMPRWLSEGISVYEEQLADESWGDRMSPEYREMILGKDLTPVSQLSSAFLKAKSAMHLQFAYFESSLVVRFIVEKFGEESLVGVLDSIGKGVPINDAISRHVGPIDLLDKRFEEFVTAAAKEYGEKFDWEKPEKPFSDVASWKAWVDDHENSFYGLIGLAAAQLKESQPDAALQTVKTFEALLPENAQESAVETIKAGAYHELQQVENETLALESVLTLDASEMDACMRLLQIHTDADDLENVKRMARLLQAINPLLKSSHRSLAMVAEKENDDELAIESLSALSTMDPLDRADTHYRLAMAQFRQQDSAAAKRNVLLALEAAPRFRDAHKLLLEIVKRKPVDLKEEDSQ</sequence>
<accession>A0A5B9PMQ3</accession>
<evidence type="ECO:0000313" key="3">
    <source>
        <dbReference type="EMBL" id="QEG23593.1"/>
    </source>
</evidence>
<dbReference type="Pfam" id="PF14559">
    <property type="entry name" value="TPR_19"/>
    <property type="match status" value="1"/>
</dbReference>
<dbReference type="InterPro" id="IPR011990">
    <property type="entry name" value="TPR-like_helical_dom_sf"/>
</dbReference>
<keyword evidence="1" id="KW-0802">TPR repeat</keyword>
<gene>
    <name evidence="3" type="ORF">MFFC18_34940</name>
</gene>